<sequence length="502" mass="57561">MAFPVVGLVVATVLLVWFLNSRRKSNKNKNLKELPGPTGLPIIGNLHQMGKHPNEQFCKWTKQYGDIYQVKIGKNLTVVVSNPKLCKEIFSTDPAFSGRPKFDEFGIYENEHLGIINSEGDVWEVHRRFLLRQLRDFGFGKSAMETKILEELNEVLGKFKAQEGKPVTRIRQTLRLALVNSLWTILANQRFNHDDPQLLKLALNTSDTFNEILEGGALLIFVPWLKYIIPEKSGYNAVRGVLEENKTFFTKVVGEHKRDLQEDNLRDFIDVYLAEVRKANDDANSHFHGTQAERQLVATLFDLFFAGSDTTATTISWTMLLLSKFPNAQKKLQQEVDEITGSSRQVSVDDRPNMPYMNAVLEEILRFSTIVPDGVAHRSMADREFHGYHIPKDAIIQPNLYYIHFDPKIWGDPENFRPERFLSADGKKFQKSENLQAFQVGRRQCVGETLARDTLFLYITNIFQQFSTELDASSKDHDLKVEVGFIRAPTDYSVIMKDRLNK</sequence>
<dbReference type="PANTHER" id="PTHR24300:SF403">
    <property type="entry name" value="CYTOCHROME P450 306A1"/>
    <property type="match status" value="1"/>
</dbReference>
<keyword evidence="3" id="KW-0408">Iron</keyword>
<evidence type="ECO:0000313" key="5">
    <source>
        <dbReference type="EMBL" id="CAL8092452.1"/>
    </source>
</evidence>
<accession>A0ABP1Q7K4</accession>
<protein>
    <recommendedName>
        <fullName evidence="7">Methyl farnesoate epoxidase</fullName>
    </recommendedName>
</protein>
<dbReference type="PRINTS" id="PR00463">
    <property type="entry name" value="EP450I"/>
</dbReference>
<dbReference type="Pfam" id="PF00067">
    <property type="entry name" value="p450"/>
    <property type="match status" value="1"/>
</dbReference>
<dbReference type="InterPro" id="IPR036396">
    <property type="entry name" value="Cyt_P450_sf"/>
</dbReference>
<dbReference type="PRINTS" id="PR00385">
    <property type="entry name" value="P450"/>
</dbReference>
<dbReference type="Proteomes" id="UP001642540">
    <property type="component" value="Unassembled WGS sequence"/>
</dbReference>
<name>A0ABP1Q7K4_9HEXA</name>
<evidence type="ECO:0008006" key="7">
    <source>
        <dbReference type="Google" id="ProtNLM"/>
    </source>
</evidence>
<keyword evidence="4" id="KW-0503">Monooxygenase</keyword>
<dbReference type="Gene3D" id="1.10.630.10">
    <property type="entry name" value="Cytochrome P450"/>
    <property type="match status" value="1"/>
</dbReference>
<organism evidence="5 6">
    <name type="scientific">Orchesella dallaii</name>
    <dbReference type="NCBI Taxonomy" id="48710"/>
    <lineage>
        <taxon>Eukaryota</taxon>
        <taxon>Metazoa</taxon>
        <taxon>Ecdysozoa</taxon>
        <taxon>Arthropoda</taxon>
        <taxon>Hexapoda</taxon>
        <taxon>Collembola</taxon>
        <taxon>Entomobryomorpha</taxon>
        <taxon>Entomobryoidea</taxon>
        <taxon>Orchesellidae</taxon>
        <taxon>Orchesellinae</taxon>
        <taxon>Orchesella</taxon>
    </lineage>
</organism>
<comment type="similarity">
    <text evidence="1">Belongs to the cytochrome P450 family.</text>
</comment>
<keyword evidence="4" id="KW-0560">Oxidoreductase</keyword>
<evidence type="ECO:0000256" key="1">
    <source>
        <dbReference type="ARBA" id="ARBA00010617"/>
    </source>
</evidence>
<gene>
    <name evidence="5" type="ORF">ODALV1_LOCUS8224</name>
</gene>
<proteinExistence type="inferred from homology"/>
<comment type="caution">
    <text evidence="5">The sequence shown here is derived from an EMBL/GenBank/DDBJ whole genome shotgun (WGS) entry which is preliminary data.</text>
</comment>
<dbReference type="InterPro" id="IPR050182">
    <property type="entry name" value="Cytochrome_P450_fam2"/>
</dbReference>
<dbReference type="InterPro" id="IPR002401">
    <property type="entry name" value="Cyt_P450_E_grp-I"/>
</dbReference>
<evidence type="ECO:0000256" key="3">
    <source>
        <dbReference type="ARBA" id="ARBA00023004"/>
    </source>
</evidence>
<dbReference type="EMBL" id="CAXLJM020000025">
    <property type="protein sequence ID" value="CAL8092452.1"/>
    <property type="molecule type" value="Genomic_DNA"/>
</dbReference>
<keyword evidence="2" id="KW-0479">Metal-binding</keyword>
<dbReference type="SUPFAM" id="SSF48264">
    <property type="entry name" value="Cytochrome P450"/>
    <property type="match status" value="1"/>
</dbReference>
<evidence type="ECO:0000256" key="2">
    <source>
        <dbReference type="ARBA" id="ARBA00022723"/>
    </source>
</evidence>
<dbReference type="InterPro" id="IPR001128">
    <property type="entry name" value="Cyt_P450"/>
</dbReference>
<evidence type="ECO:0000313" key="6">
    <source>
        <dbReference type="Proteomes" id="UP001642540"/>
    </source>
</evidence>
<dbReference type="PANTHER" id="PTHR24300">
    <property type="entry name" value="CYTOCHROME P450 508A4-RELATED"/>
    <property type="match status" value="1"/>
</dbReference>
<keyword evidence="6" id="KW-1185">Reference proteome</keyword>
<reference evidence="5 6" key="1">
    <citation type="submission" date="2024-08" db="EMBL/GenBank/DDBJ databases">
        <authorList>
            <person name="Cucini C."/>
            <person name="Frati F."/>
        </authorList>
    </citation>
    <scope>NUCLEOTIDE SEQUENCE [LARGE SCALE GENOMIC DNA]</scope>
</reference>
<evidence type="ECO:0000256" key="4">
    <source>
        <dbReference type="ARBA" id="ARBA00023033"/>
    </source>
</evidence>